<dbReference type="AlphaFoldDB" id="A0AAW2Z0B1"/>
<accession>A0AAW2Z0B1</accession>
<gene>
    <name evidence="2" type="ORF">AKO1_000535</name>
</gene>
<dbReference type="CDD" id="cd05403">
    <property type="entry name" value="NT_KNTase_like"/>
    <property type="match status" value="1"/>
</dbReference>
<protein>
    <recommendedName>
        <fullName evidence="1">Polymerase beta nucleotidyltransferase domain-containing protein</fullName>
    </recommendedName>
</protein>
<dbReference type="SUPFAM" id="SSF81301">
    <property type="entry name" value="Nucleotidyltransferase"/>
    <property type="match status" value="1"/>
</dbReference>
<dbReference type="Proteomes" id="UP001431209">
    <property type="component" value="Unassembled WGS sequence"/>
</dbReference>
<evidence type="ECO:0000313" key="2">
    <source>
        <dbReference type="EMBL" id="KAL0482430.1"/>
    </source>
</evidence>
<sequence length="77" mass="9203">MKITTKDQILNIYLFGSRLYQCHKSHSDYDLIVVVNGDYFDGSKLIETETLNINIYHLEYFKFLLFNNIVWVVMLIH</sequence>
<dbReference type="InterPro" id="IPR041633">
    <property type="entry name" value="Polbeta"/>
</dbReference>
<evidence type="ECO:0000259" key="1">
    <source>
        <dbReference type="Pfam" id="PF18765"/>
    </source>
</evidence>
<proteinExistence type="predicted"/>
<feature type="domain" description="Polymerase beta nucleotidyltransferase" evidence="1">
    <location>
        <begin position="5"/>
        <end position="50"/>
    </location>
</feature>
<comment type="caution">
    <text evidence="2">The sequence shown here is derived from an EMBL/GenBank/DDBJ whole genome shotgun (WGS) entry which is preliminary data.</text>
</comment>
<dbReference type="EMBL" id="JAOPGA020000849">
    <property type="protein sequence ID" value="KAL0482430.1"/>
    <property type="molecule type" value="Genomic_DNA"/>
</dbReference>
<dbReference type="Pfam" id="PF18765">
    <property type="entry name" value="Polbeta"/>
    <property type="match status" value="1"/>
</dbReference>
<evidence type="ECO:0000313" key="3">
    <source>
        <dbReference type="Proteomes" id="UP001431209"/>
    </source>
</evidence>
<name>A0AAW2Z0B1_9EUKA</name>
<keyword evidence="3" id="KW-1185">Reference proteome</keyword>
<feature type="non-terminal residue" evidence="2">
    <location>
        <position position="77"/>
    </location>
</feature>
<reference evidence="2 3" key="1">
    <citation type="submission" date="2024-03" db="EMBL/GenBank/DDBJ databases">
        <title>The Acrasis kona genome and developmental transcriptomes reveal deep origins of eukaryotic multicellular pathways.</title>
        <authorList>
            <person name="Sheikh S."/>
            <person name="Fu C.-J."/>
            <person name="Brown M.W."/>
            <person name="Baldauf S.L."/>
        </authorList>
    </citation>
    <scope>NUCLEOTIDE SEQUENCE [LARGE SCALE GENOMIC DNA]</scope>
    <source>
        <strain evidence="2 3">ATCC MYA-3509</strain>
    </source>
</reference>
<organism evidence="2 3">
    <name type="scientific">Acrasis kona</name>
    <dbReference type="NCBI Taxonomy" id="1008807"/>
    <lineage>
        <taxon>Eukaryota</taxon>
        <taxon>Discoba</taxon>
        <taxon>Heterolobosea</taxon>
        <taxon>Tetramitia</taxon>
        <taxon>Eutetramitia</taxon>
        <taxon>Acrasidae</taxon>
        <taxon>Acrasis</taxon>
    </lineage>
</organism>
<dbReference type="Gene3D" id="3.30.460.10">
    <property type="entry name" value="Beta Polymerase, domain 2"/>
    <property type="match status" value="1"/>
</dbReference>
<dbReference type="InterPro" id="IPR043519">
    <property type="entry name" value="NT_sf"/>
</dbReference>